<evidence type="ECO:0000313" key="1">
    <source>
        <dbReference type="EMBL" id="QGT51355.1"/>
    </source>
</evidence>
<protein>
    <submittedName>
        <fullName evidence="1">Uncharacterized protein</fullName>
    </submittedName>
</protein>
<reference evidence="1" key="1">
    <citation type="journal article" date="2020" name="J. ISSAAS">
        <title>Lactobacilli and other gastrointestinal microbiota of Peromyscus leucopus, reservoir host for agents of Lyme disease and other zoonoses in North America.</title>
        <authorList>
            <person name="Milovic A."/>
            <person name="Bassam K."/>
            <person name="Shao H."/>
            <person name="Chatzistamou I."/>
            <person name="Tufts D.M."/>
            <person name="Diuk-Wasser M."/>
            <person name="Barbour A.G."/>
        </authorList>
    </citation>
    <scope>NUCLEOTIDE SEQUENCE</scope>
    <source>
        <strain evidence="1">LL50</strain>
    </source>
</reference>
<accession>A0A650F595</accession>
<name>A0A650F595_9SPIO</name>
<dbReference type="EMBL" id="MN577574">
    <property type="protein sequence ID" value="QGT51355.1"/>
    <property type="molecule type" value="Genomic_DNA"/>
</dbReference>
<gene>
    <name evidence="1" type="ORF">Unknown280_0470</name>
</gene>
<sequence length="141" mass="16927">MKKISVKIEKKEDYITLDVKKEKIKDTETEYISERLVMTHTVQPTNFTQLYIPFDCFKRACKFIQSYYSETNDYVGYHNFMHYWAMNGNWRWIGDTDEAGEVADPFKKLNYTYLSTGFWNDFKPEKKEHPLSTYNGNVVNW</sequence>
<proteinExistence type="predicted"/>
<dbReference type="AlphaFoldDB" id="A0A650F595"/>
<organism evidence="1">
    <name type="scientific">uncultured Spirochaetaceae bacterium</name>
    <dbReference type="NCBI Taxonomy" id="201186"/>
    <lineage>
        <taxon>Bacteria</taxon>
        <taxon>Pseudomonadati</taxon>
        <taxon>Spirochaetota</taxon>
        <taxon>Spirochaetia</taxon>
        <taxon>Spirochaetales</taxon>
        <taxon>Spirochaetaceae</taxon>
        <taxon>environmental samples</taxon>
    </lineage>
</organism>